<dbReference type="AlphaFoldDB" id="A0A7X2RSB2"/>
<comment type="pathway">
    <text evidence="2 9">Lipid metabolism; fatty acid biosynthesis.</text>
</comment>
<accession>A0A7X2RSB2</accession>
<comment type="function">
    <text evidence="1 9">This protein is a component of the acetyl coenzyme A carboxylase complex; first, biotin carboxylase catalyzes the carboxylation of the carrier protein and then the transcarboxylase transfers the carboxyl group to form malonyl-CoA.</text>
</comment>
<evidence type="ECO:0000313" key="13">
    <source>
        <dbReference type="Proteomes" id="UP000431485"/>
    </source>
</evidence>
<evidence type="ECO:0000256" key="5">
    <source>
        <dbReference type="ARBA" id="ARBA00022832"/>
    </source>
</evidence>
<feature type="domain" description="Lipoyl-binding" evidence="11">
    <location>
        <begin position="57"/>
        <end position="143"/>
    </location>
</feature>
<dbReference type="EMBL" id="WLYI01000010">
    <property type="protein sequence ID" value="MTD19314.1"/>
    <property type="molecule type" value="Genomic_DNA"/>
</dbReference>
<evidence type="ECO:0000256" key="8">
    <source>
        <dbReference type="ARBA" id="ARBA00023267"/>
    </source>
</evidence>
<evidence type="ECO:0000256" key="7">
    <source>
        <dbReference type="ARBA" id="ARBA00023160"/>
    </source>
</evidence>
<keyword evidence="4 9" id="KW-0444">Lipid biosynthesis</keyword>
<evidence type="ECO:0000256" key="4">
    <source>
        <dbReference type="ARBA" id="ARBA00022516"/>
    </source>
</evidence>
<dbReference type="InterPro" id="IPR050709">
    <property type="entry name" value="Biotin_Carboxyl_Carrier/Decarb"/>
</dbReference>
<dbReference type="SUPFAM" id="SSF51230">
    <property type="entry name" value="Single hybrid motif"/>
    <property type="match status" value="1"/>
</dbReference>
<dbReference type="GO" id="GO:0009317">
    <property type="term" value="C:acetyl-CoA carboxylase complex"/>
    <property type="evidence" value="ECO:0007669"/>
    <property type="project" value="InterPro"/>
</dbReference>
<evidence type="ECO:0000256" key="1">
    <source>
        <dbReference type="ARBA" id="ARBA00003761"/>
    </source>
</evidence>
<dbReference type="PANTHER" id="PTHR45266">
    <property type="entry name" value="OXALOACETATE DECARBOXYLASE ALPHA CHAIN"/>
    <property type="match status" value="1"/>
</dbReference>
<dbReference type="PRINTS" id="PR01071">
    <property type="entry name" value="ACOABIOTINCC"/>
</dbReference>
<sequence length="146" mass="15821">MNIELIERLIKLAERSGLTELEYSEDNSRVRFNFHPIEGAAAHCSAIQGPQVEPMTSPEAPSSLQQGHAVKSSLSGTFYRGSAPEEPPFVTVGDRVEEGQTLAIIEAMKMLNPIESPLSGRVLEILIDDGSMVESGLPLFIIAEEG</sequence>
<evidence type="ECO:0000259" key="11">
    <source>
        <dbReference type="PROSITE" id="PS50968"/>
    </source>
</evidence>
<dbReference type="OrthoDB" id="5297413at2"/>
<dbReference type="RefSeq" id="WP_154743026.1">
    <property type="nucleotide sequence ID" value="NZ_JBHSTG010000041.1"/>
</dbReference>
<name>A0A7X2RSB2_9PSED</name>
<dbReference type="Proteomes" id="UP000431485">
    <property type="component" value="Unassembled WGS sequence"/>
</dbReference>
<gene>
    <name evidence="12" type="primary">accB</name>
    <name evidence="12" type="ORF">GIR22_09165</name>
</gene>
<keyword evidence="5 9" id="KW-0276">Fatty acid metabolism</keyword>
<dbReference type="PROSITE" id="PS50968">
    <property type="entry name" value="BIOTINYL_LIPOYL"/>
    <property type="match status" value="1"/>
</dbReference>
<dbReference type="InterPro" id="IPR000089">
    <property type="entry name" value="Biotin_lipoyl"/>
</dbReference>
<comment type="caution">
    <text evidence="12">The sequence shown here is derived from an EMBL/GenBank/DDBJ whole genome shotgun (WGS) entry which is preliminary data.</text>
</comment>
<dbReference type="InterPro" id="IPR011053">
    <property type="entry name" value="Single_hybrid_motif"/>
</dbReference>
<proteinExistence type="predicted"/>
<keyword evidence="7 9" id="KW-0275">Fatty acid biosynthesis</keyword>
<evidence type="ECO:0000256" key="6">
    <source>
        <dbReference type="ARBA" id="ARBA00023098"/>
    </source>
</evidence>
<evidence type="ECO:0000256" key="3">
    <source>
        <dbReference type="ARBA" id="ARBA00017562"/>
    </source>
</evidence>
<evidence type="ECO:0000256" key="2">
    <source>
        <dbReference type="ARBA" id="ARBA00005194"/>
    </source>
</evidence>
<reference evidence="12 13" key="1">
    <citation type="submission" date="2019-11" db="EMBL/GenBank/DDBJ databases">
        <title>Pseudmonas karstica sp. nov. and Pseudomonas spelaei sp. nov. from caves.</title>
        <authorList>
            <person name="Zeman M."/>
        </authorList>
    </citation>
    <scope>NUCLEOTIDE SEQUENCE [LARGE SCALE GENOMIC DNA]</scope>
    <source>
        <strain evidence="12 13">CCM 7891</strain>
    </source>
</reference>
<feature type="compositionally biased region" description="Polar residues" evidence="10">
    <location>
        <begin position="59"/>
        <end position="76"/>
    </location>
</feature>
<dbReference type="PROSITE" id="PS00188">
    <property type="entry name" value="BIOTIN"/>
    <property type="match status" value="1"/>
</dbReference>
<dbReference type="Pfam" id="PF00364">
    <property type="entry name" value="Biotin_lipoyl"/>
    <property type="match status" value="1"/>
</dbReference>
<evidence type="ECO:0000256" key="10">
    <source>
        <dbReference type="SAM" id="MobiDB-lite"/>
    </source>
</evidence>
<evidence type="ECO:0000313" key="12">
    <source>
        <dbReference type="EMBL" id="MTD19314.1"/>
    </source>
</evidence>
<dbReference type="InterPro" id="IPR001249">
    <property type="entry name" value="AcCoA_biotinCC"/>
</dbReference>
<organism evidence="12 13">
    <name type="scientific">Pseudomonas karstica</name>
    <dbReference type="NCBI Taxonomy" id="1055468"/>
    <lineage>
        <taxon>Bacteria</taxon>
        <taxon>Pseudomonadati</taxon>
        <taxon>Pseudomonadota</taxon>
        <taxon>Gammaproteobacteria</taxon>
        <taxon>Pseudomonadales</taxon>
        <taxon>Pseudomonadaceae</taxon>
        <taxon>Pseudomonas</taxon>
    </lineage>
</organism>
<evidence type="ECO:0000256" key="9">
    <source>
        <dbReference type="RuleBase" id="RU364072"/>
    </source>
</evidence>
<dbReference type="CDD" id="cd06850">
    <property type="entry name" value="biotinyl_domain"/>
    <property type="match status" value="1"/>
</dbReference>
<protein>
    <recommendedName>
        <fullName evidence="3 9">Biotin carboxyl carrier protein of acetyl-CoA carboxylase</fullName>
    </recommendedName>
</protein>
<dbReference type="NCBIfam" id="TIGR00531">
    <property type="entry name" value="BCCP"/>
    <property type="match status" value="1"/>
</dbReference>
<dbReference type="GO" id="GO:0003989">
    <property type="term" value="F:acetyl-CoA carboxylase activity"/>
    <property type="evidence" value="ECO:0007669"/>
    <property type="project" value="InterPro"/>
</dbReference>
<dbReference type="UniPathway" id="UPA00094"/>
<keyword evidence="13" id="KW-1185">Reference proteome</keyword>
<dbReference type="PANTHER" id="PTHR45266:SF3">
    <property type="entry name" value="OXALOACETATE DECARBOXYLASE ALPHA CHAIN"/>
    <property type="match status" value="1"/>
</dbReference>
<dbReference type="Gene3D" id="2.40.50.100">
    <property type="match status" value="1"/>
</dbReference>
<dbReference type="InterPro" id="IPR001882">
    <property type="entry name" value="Biotin_BS"/>
</dbReference>
<keyword evidence="8 9" id="KW-0092">Biotin</keyword>
<keyword evidence="6 9" id="KW-0443">Lipid metabolism</keyword>
<dbReference type="GO" id="GO:0006633">
    <property type="term" value="P:fatty acid biosynthetic process"/>
    <property type="evidence" value="ECO:0007669"/>
    <property type="project" value="UniProtKB-UniPathway"/>
</dbReference>
<feature type="region of interest" description="Disordered" evidence="10">
    <location>
        <begin position="51"/>
        <end position="87"/>
    </location>
</feature>